<dbReference type="Proteomes" id="UP000664859">
    <property type="component" value="Unassembled WGS sequence"/>
</dbReference>
<keyword evidence="2" id="KW-1185">Reference proteome</keyword>
<name>A0A836CAD7_9STRA</name>
<reference evidence="1" key="1">
    <citation type="submission" date="2021-02" db="EMBL/GenBank/DDBJ databases">
        <title>First Annotated Genome of the Yellow-green Alga Tribonema minus.</title>
        <authorList>
            <person name="Mahan K.M."/>
        </authorList>
    </citation>
    <scope>NUCLEOTIDE SEQUENCE</scope>
    <source>
        <strain evidence="1">UTEX B ZZ1240</strain>
    </source>
</reference>
<organism evidence="1 2">
    <name type="scientific">Tribonema minus</name>
    <dbReference type="NCBI Taxonomy" id="303371"/>
    <lineage>
        <taxon>Eukaryota</taxon>
        <taxon>Sar</taxon>
        <taxon>Stramenopiles</taxon>
        <taxon>Ochrophyta</taxon>
        <taxon>PX clade</taxon>
        <taxon>Xanthophyceae</taxon>
        <taxon>Tribonematales</taxon>
        <taxon>Tribonemataceae</taxon>
        <taxon>Tribonema</taxon>
    </lineage>
</organism>
<dbReference type="EMBL" id="JAFCMP010000517">
    <property type="protein sequence ID" value="KAG5178167.1"/>
    <property type="molecule type" value="Genomic_DNA"/>
</dbReference>
<evidence type="ECO:0000313" key="2">
    <source>
        <dbReference type="Proteomes" id="UP000664859"/>
    </source>
</evidence>
<gene>
    <name evidence="1" type="ORF">JKP88DRAFT_281278</name>
</gene>
<dbReference type="AlphaFoldDB" id="A0A836CAD7"/>
<accession>A0A836CAD7</accession>
<evidence type="ECO:0000313" key="1">
    <source>
        <dbReference type="EMBL" id="KAG5178167.1"/>
    </source>
</evidence>
<proteinExistence type="predicted"/>
<comment type="caution">
    <text evidence="1">The sequence shown here is derived from an EMBL/GenBank/DDBJ whole genome shotgun (WGS) entry which is preliminary data.</text>
</comment>
<protein>
    <submittedName>
        <fullName evidence="1">Uncharacterized protein</fullName>
    </submittedName>
</protein>
<sequence>MPALMAEFHADSETVAARSWGAPTLRDAQTILRWIDECDQLLQSALGQRGIATPRR</sequence>